<dbReference type="PANTHER" id="PTHR30435:SF1">
    <property type="entry name" value="FLAGELLAR HOOK PROTEIN FLGE"/>
    <property type="match status" value="1"/>
</dbReference>
<dbReference type="InterPro" id="IPR011491">
    <property type="entry name" value="FlgE_D2"/>
</dbReference>
<dbReference type="Pfam" id="PF06429">
    <property type="entry name" value="Flg_bbr_C"/>
    <property type="match status" value="1"/>
</dbReference>
<feature type="domain" description="Flagellar basal body rod protein N-terminal" evidence="6">
    <location>
        <begin position="8"/>
        <end position="35"/>
    </location>
</feature>
<evidence type="ECO:0000256" key="1">
    <source>
        <dbReference type="ARBA" id="ARBA00004117"/>
    </source>
</evidence>
<feature type="domain" description="Flagellar hook protein FlgE/F/G-like D1" evidence="9">
    <location>
        <begin position="95"/>
        <end position="156"/>
    </location>
</feature>
<dbReference type="GO" id="GO:0009425">
    <property type="term" value="C:bacterial-type flagellum basal body"/>
    <property type="evidence" value="ECO:0007669"/>
    <property type="project" value="UniProtKB-SubCell"/>
</dbReference>
<evidence type="ECO:0000313" key="10">
    <source>
        <dbReference type="EMBL" id="ABK52622.1"/>
    </source>
</evidence>
<dbReference type="InterPro" id="IPR010930">
    <property type="entry name" value="Flg_bb/hook_C_dom"/>
</dbReference>
<comment type="function">
    <text evidence="5">A flexible structure which links the flagellar filament to the drive apparatus in the basal body.</text>
</comment>
<comment type="similarity">
    <text evidence="2 5">Belongs to the flagella basal body rod proteins family.</text>
</comment>
<protein>
    <recommendedName>
        <fullName evidence="3 5">Flagellar hook protein FlgE</fullName>
    </recommendedName>
</protein>
<dbReference type="Pfam" id="PF00460">
    <property type="entry name" value="Flg_bb_rod"/>
    <property type="match status" value="1"/>
</dbReference>
<name>A0LT62_ACIC1</name>
<dbReference type="InterPro" id="IPR001444">
    <property type="entry name" value="Flag_bb_rod_N"/>
</dbReference>
<evidence type="ECO:0000256" key="4">
    <source>
        <dbReference type="ARBA" id="ARBA00023143"/>
    </source>
</evidence>
<evidence type="ECO:0000256" key="5">
    <source>
        <dbReference type="RuleBase" id="RU362116"/>
    </source>
</evidence>
<dbReference type="HOGENOM" id="CLU_013687_2_4_11"/>
<dbReference type="InterPro" id="IPR053967">
    <property type="entry name" value="LlgE_F_G-like_D1"/>
</dbReference>
<dbReference type="Gene3D" id="2.60.98.20">
    <property type="entry name" value="Flagellar hook protein FlgE"/>
    <property type="match status" value="1"/>
</dbReference>
<dbReference type="GO" id="GO:0071978">
    <property type="term" value="P:bacterial-type flagellum-dependent swarming motility"/>
    <property type="evidence" value="ECO:0007669"/>
    <property type="project" value="TreeGrafter"/>
</dbReference>
<dbReference type="EMBL" id="CP000481">
    <property type="protein sequence ID" value="ABK52622.1"/>
    <property type="molecule type" value="Genomic_DNA"/>
</dbReference>
<evidence type="ECO:0000313" key="11">
    <source>
        <dbReference type="Proteomes" id="UP000008221"/>
    </source>
</evidence>
<dbReference type="GO" id="GO:0009424">
    <property type="term" value="C:bacterial-type flagellum hook"/>
    <property type="evidence" value="ECO:0007669"/>
    <property type="project" value="TreeGrafter"/>
</dbReference>
<reference evidence="10 11" key="1">
    <citation type="journal article" date="2009" name="Genome Res.">
        <title>Complete genome of the cellulolytic thermophile Acidothermus cellulolyticus 11B provides insights into its ecophysiological and evolutionary adaptations.</title>
        <authorList>
            <person name="Barabote R.D."/>
            <person name="Xie G."/>
            <person name="Leu D.H."/>
            <person name="Normand P."/>
            <person name="Necsulea A."/>
            <person name="Daubin V."/>
            <person name="Medigue C."/>
            <person name="Adney W.S."/>
            <person name="Xu X.C."/>
            <person name="Lapidus A."/>
            <person name="Parales R.E."/>
            <person name="Detter C."/>
            <person name="Pujic P."/>
            <person name="Bruce D."/>
            <person name="Lavire C."/>
            <person name="Challacombe J.F."/>
            <person name="Brettin T.S."/>
            <person name="Berry A.M."/>
        </authorList>
    </citation>
    <scope>NUCLEOTIDE SEQUENCE [LARGE SCALE GENOMIC DNA]</scope>
    <source>
        <strain evidence="11">ATCC 43068 / DSM 8971 / 11B</strain>
    </source>
</reference>
<dbReference type="InterPro" id="IPR020013">
    <property type="entry name" value="Flagellar_FlgE/F/G"/>
</dbReference>
<dbReference type="OrthoDB" id="9804559at2"/>
<organism evidence="10 11">
    <name type="scientific">Acidothermus cellulolyticus (strain ATCC 43068 / DSM 8971 / 11B)</name>
    <dbReference type="NCBI Taxonomy" id="351607"/>
    <lineage>
        <taxon>Bacteria</taxon>
        <taxon>Bacillati</taxon>
        <taxon>Actinomycetota</taxon>
        <taxon>Actinomycetes</taxon>
        <taxon>Acidothermales</taxon>
        <taxon>Acidothermaceae</taxon>
        <taxon>Acidothermus</taxon>
    </lineage>
</organism>
<evidence type="ECO:0000259" key="8">
    <source>
        <dbReference type="Pfam" id="PF07559"/>
    </source>
</evidence>
<evidence type="ECO:0000256" key="2">
    <source>
        <dbReference type="ARBA" id="ARBA00009677"/>
    </source>
</evidence>
<dbReference type="GO" id="GO:0005829">
    <property type="term" value="C:cytosol"/>
    <property type="evidence" value="ECO:0007669"/>
    <property type="project" value="TreeGrafter"/>
</dbReference>
<proteinExistence type="inferred from homology"/>
<evidence type="ECO:0000259" key="7">
    <source>
        <dbReference type="Pfam" id="PF06429"/>
    </source>
</evidence>
<keyword evidence="4 5" id="KW-0975">Bacterial flagellum</keyword>
<dbReference type="InterPro" id="IPR037925">
    <property type="entry name" value="FlgE/F/G-like"/>
</dbReference>
<dbReference type="KEGG" id="ace:Acel_0849"/>
<dbReference type="PANTHER" id="PTHR30435">
    <property type="entry name" value="FLAGELLAR PROTEIN"/>
    <property type="match status" value="1"/>
</dbReference>
<dbReference type="STRING" id="351607.Acel_0849"/>
<dbReference type="AlphaFoldDB" id="A0LT62"/>
<dbReference type="RefSeq" id="WP_011719685.1">
    <property type="nucleotide sequence ID" value="NC_008578.1"/>
</dbReference>
<evidence type="ECO:0000259" key="9">
    <source>
        <dbReference type="Pfam" id="PF22692"/>
    </source>
</evidence>
<dbReference type="SUPFAM" id="SSF117143">
    <property type="entry name" value="Flagellar hook protein flgE"/>
    <property type="match status" value="1"/>
</dbReference>
<accession>A0LT62</accession>
<gene>
    <name evidence="10" type="ordered locus">Acel_0849</name>
</gene>
<dbReference type="InterPro" id="IPR037058">
    <property type="entry name" value="Falgellar_hook_FlgE_sf"/>
</dbReference>
<dbReference type="Proteomes" id="UP000008221">
    <property type="component" value="Chromosome"/>
</dbReference>
<dbReference type="eggNOG" id="COG1749">
    <property type="taxonomic scope" value="Bacteria"/>
</dbReference>
<evidence type="ECO:0000259" key="6">
    <source>
        <dbReference type="Pfam" id="PF00460"/>
    </source>
</evidence>
<sequence length="398" mass="40539">MLRSLFSGVSGLRAHQTMLDVVGNNIANVNTVGFKASQVEFEDTLSQMLRAAGAPQGVQGGTNPAQVGLGVQIAAISTTFTQGPAETTGVDTDLMIQGDGFFVLDDGGQRVYTRNGAFSFDANGNLVSANGALVQGWLASGGVVNTTGPVTAIKLPLGTSMPPSATTTATLAGNLPADGSGSPIDNNLTVYDAKGQATQYTLEYSYDTTSNSWKLDILPPGGGSPTNVPLSFDSTTGQYNGTNPQTVTLGGQNISLDLSGLTAYGGGNTVEVVSSDGSAMGSLASYTISPDGTIQGVFTNGMKQPLAKIALATFNNPGGLTKVGTSEYAESVNSGAAQIGASGTGSRGQLAAGELEGSNVDLSQEFTNLIIAERGFQANAKVITTSDQVLQDLVNLKQ</sequence>
<keyword evidence="11" id="KW-1185">Reference proteome</keyword>
<dbReference type="Pfam" id="PF07559">
    <property type="entry name" value="FlgE_D2"/>
    <property type="match status" value="1"/>
</dbReference>
<feature type="domain" description="Flagellar basal-body/hook protein C-terminal" evidence="7">
    <location>
        <begin position="352"/>
        <end position="396"/>
    </location>
</feature>
<dbReference type="NCBIfam" id="TIGR03506">
    <property type="entry name" value="FlgEFG_subfam"/>
    <property type="match status" value="1"/>
</dbReference>
<feature type="domain" description="Flagellar hook protein FlgE D2" evidence="8">
    <location>
        <begin position="186"/>
        <end position="277"/>
    </location>
</feature>
<dbReference type="Pfam" id="PF22692">
    <property type="entry name" value="LlgE_F_G_D1"/>
    <property type="match status" value="1"/>
</dbReference>
<comment type="subcellular location">
    <subcellularLocation>
        <location evidence="1 5">Bacterial flagellum basal body</location>
    </subcellularLocation>
</comment>
<dbReference type="InParanoid" id="A0LT62"/>
<evidence type="ECO:0000256" key="3">
    <source>
        <dbReference type="ARBA" id="ARBA00019015"/>
    </source>
</evidence>